<gene>
    <name evidence="1" type="ORF">BT96DRAFT_940173</name>
</gene>
<dbReference type="Pfam" id="PF14223">
    <property type="entry name" value="Retrotran_gag_2"/>
    <property type="match status" value="1"/>
</dbReference>
<organism evidence="1 2">
    <name type="scientific">Gymnopus androsaceus JB14</name>
    <dbReference type="NCBI Taxonomy" id="1447944"/>
    <lineage>
        <taxon>Eukaryota</taxon>
        <taxon>Fungi</taxon>
        <taxon>Dikarya</taxon>
        <taxon>Basidiomycota</taxon>
        <taxon>Agaricomycotina</taxon>
        <taxon>Agaricomycetes</taxon>
        <taxon>Agaricomycetidae</taxon>
        <taxon>Agaricales</taxon>
        <taxon>Marasmiineae</taxon>
        <taxon>Omphalotaceae</taxon>
        <taxon>Gymnopus</taxon>
    </lineage>
</organism>
<evidence type="ECO:0000313" key="1">
    <source>
        <dbReference type="EMBL" id="KAE9398394.1"/>
    </source>
</evidence>
<name>A0A6A4HMV2_9AGAR</name>
<dbReference type="OrthoDB" id="3054003at2759"/>
<reference evidence="1" key="1">
    <citation type="journal article" date="2019" name="Environ. Microbiol.">
        <title>Fungal ecological strategies reflected in gene transcription - a case study of two litter decomposers.</title>
        <authorList>
            <person name="Barbi F."/>
            <person name="Kohler A."/>
            <person name="Barry K."/>
            <person name="Baskaran P."/>
            <person name="Daum C."/>
            <person name="Fauchery L."/>
            <person name="Ihrmark K."/>
            <person name="Kuo A."/>
            <person name="LaButti K."/>
            <person name="Lipzen A."/>
            <person name="Morin E."/>
            <person name="Grigoriev I.V."/>
            <person name="Henrissat B."/>
            <person name="Lindahl B."/>
            <person name="Martin F."/>
        </authorList>
    </citation>
    <scope>NUCLEOTIDE SEQUENCE</scope>
    <source>
        <strain evidence="1">JB14</strain>
    </source>
</reference>
<accession>A0A6A4HMV2</accession>
<dbReference type="EMBL" id="ML769483">
    <property type="protein sequence ID" value="KAE9398394.1"/>
    <property type="molecule type" value="Genomic_DNA"/>
</dbReference>
<dbReference type="Proteomes" id="UP000799118">
    <property type="component" value="Unassembled WGS sequence"/>
</dbReference>
<protein>
    <submittedName>
        <fullName evidence="1">Uncharacterized protein</fullName>
    </submittedName>
</protein>
<keyword evidence="2" id="KW-1185">Reference proteome</keyword>
<evidence type="ECO:0000313" key="2">
    <source>
        <dbReference type="Proteomes" id="UP000799118"/>
    </source>
</evidence>
<proteinExistence type="predicted"/>
<dbReference type="AlphaFoldDB" id="A0A6A4HMV2"/>
<sequence>MYIYTAQTASPVDSLSPSPGKWNQRERMVASIIYLNCTDPIGIGIERGDTAHKTWQYLTKKYESRDEQHIHIADTTLCEHKFNPKTTTMEEHEKRLKNLLKALHNLGGTCNDY</sequence>